<keyword evidence="15" id="KW-0325">Glycoprotein</keyword>
<keyword evidence="25" id="KW-1185">Reference proteome</keyword>
<comment type="caution">
    <text evidence="24">The sequence shown here is derived from an EMBL/GenBank/DDBJ whole genome shotgun (WGS) entry which is preliminary data.</text>
</comment>
<evidence type="ECO:0000256" key="11">
    <source>
        <dbReference type="ARBA" id="ARBA00022837"/>
    </source>
</evidence>
<dbReference type="InterPro" id="IPR002016">
    <property type="entry name" value="Haem_peroxidase"/>
</dbReference>
<evidence type="ECO:0000256" key="9">
    <source>
        <dbReference type="ARBA" id="ARBA00022723"/>
    </source>
</evidence>
<dbReference type="InterPro" id="IPR010255">
    <property type="entry name" value="Haem_peroxidase_sf"/>
</dbReference>
<evidence type="ECO:0000256" key="21">
    <source>
        <dbReference type="PIRSR" id="PIRSR600823-4"/>
    </source>
</evidence>
<keyword evidence="10" id="KW-0732">Signal</keyword>
<keyword evidence="7" id="KW-0575">Peroxidase</keyword>
<keyword evidence="11 20" id="KW-0106">Calcium</keyword>
<gene>
    <name evidence="24" type="ORF">QYE76_025548</name>
</gene>
<feature type="binding site" evidence="20">
    <location>
        <position position="768"/>
    </location>
    <ligand>
        <name>Ca(2+)</name>
        <dbReference type="ChEBI" id="CHEBI:29108"/>
        <label>1</label>
    </ligand>
</feature>
<evidence type="ECO:0000256" key="14">
    <source>
        <dbReference type="ARBA" id="ARBA00023157"/>
    </source>
</evidence>
<comment type="function">
    <text evidence="2">Removal of H(2)O(2), oxidation of toxic reductants, biosynthesis and degradation of lignin, suberization, auxin catabolism, response to environmental stresses such as wounding, pathogen attack and oxidative stress. These functions might be dependent on each isozyme/isoform in each plant tissue.</text>
</comment>
<keyword evidence="8" id="KW-0349">Heme</keyword>
<evidence type="ECO:0000256" key="10">
    <source>
        <dbReference type="ARBA" id="ARBA00022729"/>
    </source>
</evidence>
<dbReference type="CDD" id="cd00693">
    <property type="entry name" value="secretory_peroxidase"/>
    <property type="match status" value="1"/>
</dbReference>
<comment type="catalytic activity">
    <reaction evidence="1">
        <text>2 a phenolic donor + H2O2 = 2 a phenolic radical donor + 2 H2O</text>
        <dbReference type="Rhea" id="RHEA:56136"/>
        <dbReference type="ChEBI" id="CHEBI:15377"/>
        <dbReference type="ChEBI" id="CHEBI:16240"/>
        <dbReference type="ChEBI" id="CHEBI:139520"/>
        <dbReference type="ChEBI" id="CHEBI:139521"/>
        <dbReference type="EC" id="1.11.1.7"/>
    </reaction>
</comment>
<dbReference type="Proteomes" id="UP001231189">
    <property type="component" value="Unassembled WGS sequence"/>
</dbReference>
<dbReference type="Gene3D" id="1.10.420.10">
    <property type="entry name" value="Peroxidase, domain 2"/>
    <property type="match status" value="1"/>
</dbReference>
<protein>
    <recommendedName>
        <fullName evidence="5">peroxidase</fullName>
        <ecNumber evidence="5">1.11.1.7</ecNumber>
    </recommendedName>
</protein>
<reference evidence="24" key="1">
    <citation type="submission" date="2023-07" db="EMBL/GenBank/DDBJ databases">
        <title>A chromosome-level genome assembly of Lolium multiflorum.</title>
        <authorList>
            <person name="Chen Y."/>
            <person name="Copetti D."/>
            <person name="Kolliker R."/>
            <person name="Studer B."/>
        </authorList>
    </citation>
    <scope>NUCLEOTIDE SEQUENCE</scope>
    <source>
        <strain evidence="24">02402/16</strain>
        <tissue evidence="24">Leaf</tissue>
    </source>
</reference>
<keyword evidence="14 22" id="KW-1015">Disulfide bond</keyword>
<evidence type="ECO:0000256" key="4">
    <source>
        <dbReference type="ARBA" id="ARBA00006873"/>
    </source>
</evidence>
<keyword evidence="9 20" id="KW-0479">Metal-binding</keyword>
<feature type="disulfide bond" evidence="22">
    <location>
        <begin position="727"/>
        <end position="807"/>
    </location>
</feature>
<evidence type="ECO:0000256" key="17">
    <source>
        <dbReference type="ARBA" id="ARBA00023324"/>
    </source>
</evidence>
<dbReference type="EMBL" id="JAUUTY010000006">
    <property type="protein sequence ID" value="KAK1620031.1"/>
    <property type="molecule type" value="Genomic_DNA"/>
</dbReference>
<dbReference type="PANTHER" id="PTHR36071:SF2">
    <property type="match status" value="1"/>
</dbReference>
<dbReference type="AlphaFoldDB" id="A0AAD8VW45"/>
<dbReference type="EC" id="1.11.1.7" evidence="5"/>
<feature type="binding site" evidence="19">
    <location>
        <position position="857"/>
    </location>
    <ligand>
        <name>substrate</name>
    </ligand>
</feature>
<feature type="binding site" description="axial binding residue" evidence="20">
    <location>
        <position position="887"/>
    </location>
    <ligand>
        <name>heme b</name>
        <dbReference type="ChEBI" id="CHEBI:60344"/>
    </ligand>
    <ligandPart>
        <name>Fe</name>
        <dbReference type="ChEBI" id="CHEBI:18248"/>
    </ligandPart>
</feature>
<feature type="disulfide bond" evidence="22">
    <location>
        <begin position="760"/>
        <end position="765"/>
    </location>
</feature>
<dbReference type="FunFam" id="1.10.420.10:FF:000012">
    <property type="entry name" value="Peroxidase"/>
    <property type="match status" value="1"/>
</dbReference>
<comment type="similarity">
    <text evidence="4">Belongs to the peroxidase family. Ascorbate peroxidase subfamily.</text>
</comment>
<dbReference type="InterPro" id="IPR019794">
    <property type="entry name" value="Peroxidases_AS"/>
</dbReference>
<feature type="binding site" evidence="20">
    <location>
        <position position="764"/>
    </location>
    <ligand>
        <name>Ca(2+)</name>
        <dbReference type="ChEBI" id="CHEBI:29108"/>
        <label>1</label>
    </ligand>
</feature>
<proteinExistence type="inferred from homology"/>
<keyword evidence="6" id="KW-0964">Secreted</keyword>
<evidence type="ECO:0000256" key="22">
    <source>
        <dbReference type="PIRSR" id="PIRSR600823-5"/>
    </source>
</evidence>
<dbReference type="FunFam" id="1.10.520.10:FF:000006">
    <property type="entry name" value="Peroxidase"/>
    <property type="match status" value="1"/>
</dbReference>
<dbReference type="GO" id="GO:0140825">
    <property type="term" value="F:lactoperoxidase activity"/>
    <property type="evidence" value="ECO:0007669"/>
    <property type="project" value="UniProtKB-EC"/>
</dbReference>
<comment type="cofactor">
    <cofactor evidence="20">
        <name>heme b</name>
        <dbReference type="ChEBI" id="CHEBI:60344"/>
    </cofactor>
    <text evidence="20">Binds 1 heme b (iron(II)-protoporphyrin IX) group per subunit.</text>
</comment>
<dbReference type="GO" id="GO:0046872">
    <property type="term" value="F:metal ion binding"/>
    <property type="evidence" value="ECO:0007669"/>
    <property type="project" value="UniProtKB-KW"/>
</dbReference>
<keyword evidence="17" id="KW-0376">Hydrogen peroxide</keyword>
<evidence type="ECO:0000256" key="1">
    <source>
        <dbReference type="ARBA" id="ARBA00000189"/>
    </source>
</evidence>
<dbReference type="InterPro" id="IPR033905">
    <property type="entry name" value="Secretory_peroxidase"/>
</dbReference>
<feature type="disulfide bond" evidence="22">
    <location>
        <begin position="813"/>
        <end position="1027"/>
    </location>
</feature>
<organism evidence="24 25">
    <name type="scientific">Lolium multiflorum</name>
    <name type="common">Italian ryegrass</name>
    <name type="synonym">Lolium perenne subsp. multiflorum</name>
    <dbReference type="NCBI Taxonomy" id="4521"/>
    <lineage>
        <taxon>Eukaryota</taxon>
        <taxon>Viridiplantae</taxon>
        <taxon>Streptophyta</taxon>
        <taxon>Embryophyta</taxon>
        <taxon>Tracheophyta</taxon>
        <taxon>Spermatophyta</taxon>
        <taxon>Magnoliopsida</taxon>
        <taxon>Liliopsida</taxon>
        <taxon>Poales</taxon>
        <taxon>Poaceae</taxon>
        <taxon>BOP clade</taxon>
        <taxon>Pooideae</taxon>
        <taxon>Poodae</taxon>
        <taxon>Poeae</taxon>
        <taxon>Poeae Chloroplast Group 2 (Poeae type)</taxon>
        <taxon>Loliodinae</taxon>
        <taxon>Loliinae</taxon>
        <taxon>Lolium</taxon>
    </lineage>
</organism>
<feature type="binding site" evidence="20">
    <location>
        <position position="759"/>
    </location>
    <ligand>
        <name>Ca(2+)</name>
        <dbReference type="ChEBI" id="CHEBI:29108"/>
        <label>1</label>
    </ligand>
</feature>
<evidence type="ECO:0000256" key="3">
    <source>
        <dbReference type="ARBA" id="ARBA00004613"/>
    </source>
</evidence>
<dbReference type="GO" id="GO:0042744">
    <property type="term" value="P:hydrogen peroxide catabolic process"/>
    <property type="evidence" value="ECO:0007669"/>
    <property type="project" value="UniProtKB-KW"/>
</dbReference>
<evidence type="ECO:0000256" key="12">
    <source>
        <dbReference type="ARBA" id="ARBA00023002"/>
    </source>
</evidence>
<evidence type="ECO:0000256" key="19">
    <source>
        <dbReference type="PIRSR" id="PIRSR600823-2"/>
    </source>
</evidence>
<evidence type="ECO:0000256" key="20">
    <source>
        <dbReference type="PIRSR" id="PIRSR600823-3"/>
    </source>
</evidence>
<evidence type="ECO:0000256" key="7">
    <source>
        <dbReference type="ARBA" id="ARBA00022559"/>
    </source>
</evidence>
<feature type="active site" description="Proton acceptor" evidence="18">
    <location>
        <position position="758"/>
    </location>
</feature>
<dbReference type="GO" id="GO:0005576">
    <property type="term" value="C:extracellular region"/>
    <property type="evidence" value="ECO:0007669"/>
    <property type="project" value="UniProtKB-SubCell"/>
</dbReference>
<accession>A0AAD8VW45</accession>
<dbReference type="PRINTS" id="PR00461">
    <property type="entry name" value="PLPEROXIDASE"/>
</dbReference>
<evidence type="ECO:0000256" key="5">
    <source>
        <dbReference type="ARBA" id="ARBA00012313"/>
    </source>
</evidence>
<comment type="subcellular location">
    <subcellularLocation>
        <location evidence="3">Secreted</location>
    </subcellularLocation>
</comment>
<evidence type="ECO:0000313" key="25">
    <source>
        <dbReference type="Proteomes" id="UP001231189"/>
    </source>
</evidence>
<feature type="binding site" evidence="20">
    <location>
        <position position="766"/>
    </location>
    <ligand>
        <name>Ca(2+)</name>
        <dbReference type="ChEBI" id="CHEBI:29108"/>
        <label>1</label>
    </ligand>
</feature>
<keyword evidence="16" id="KW-0873">Pyrrolidone carboxylic acid</keyword>
<feature type="binding site" evidence="20">
    <location>
        <position position="939"/>
    </location>
    <ligand>
        <name>Ca(2+)</name>
        <dbReference type="ChEBI" id="CHEBI:29108"/>
        <label>2</label>
    </ligand>
</feature>
<dbReference type="PROSITE" id="PS00435">
    <property type="entry name" value="PEROXIDASE_1"/>
    <property type="match status" value="1"/>
</dbReference>
<comment type="cofactor">
    <cofactor evidence="20">
        <name>Ca(2+)</name>
        <dbReference type="ChEBI" id="CHEBI:29108"/>
    </cofactor>
    <text evidence="20">Binds 2 calcium ions per subunit.</text>
</comment>
<dbReference type="SUPFAM" id="SSF48113">
    <property type="entry name" value="Heme-dependent peroxidases"/>
    <property type="match status" value="1"/>
</dbReference>
<dbReference type="PROSITE" id="PS00436">
    <property type="entry name" value="PEROXIDASE_2"/>
    <property type="match status" value="1"/>
</dbReference>
<evidence type="ECO:0000256" key="2">
    <source>
        <dbReference type="ARBA" id="ARBA00002322"/>
    </source>
</evidence>
<evidence type="ECO:0000256" key="15">
    <source>
        <dbReference type="ARBA" id="ARBA00023180"/>
    </source>
</evidence>
<keyword evidence="12" id="KW-0560">Oxidoreductase</keyword>
<dbReference type="InterPro" id="IPR000823">
    <property type="entry name" value="Peroxidase_pln"/>
</dbReference>
<dbReference type="InterPro" id="IPR019793">
    <property type="entry name" value="Peroxidases_heam-ligand_BS"/>
</dbReference>
<keyword evidence="13 20" id="KW-0408">Iron</keyword>
<dbReference type="PROSITE" id="PS50873">
    <property type="entry name" value="PEROXIDASE_4"/>
    <property type="match status" value="1"/>
</dbReference>
<dbReference type="Pfam" id="PF00141">
    <property type="entry name" value="peroxidase"/>
    <property type="match status" value="1"/>
</dbReference>
<feature type="binding site" evidence="20">
    <location>
        <position position="781"/>
    </location>
    <ligand>
        <name>Ca(2+)</name>
        <dbReference type="ChEBI" id="CHEBI:29108"/>
        <label>1</label>
    </ligand>
</feature>
<dbReference type="GO" id="GO:0006979">
    <property type="term" value="P:response to oxidative stress"/>
    <property type="evidence" value="ECO:0007669"/>
    <property type="project" value="InterPro"/>
</dbReference>
<evidence type="ECO:0000256" key="13">
    <source>
        <dbReference type="ARBA" id="ARBA00023004"/>
    </source>
</evidence>
<sequence>MISSQEEGTAAFSFKDGNRLCSLFLRQQGLIKKKRRWLASLHPELGVPFRLKRPKFLKEVYLAESDVRTDEVSSERVRSNIEKSFGLQWNCYNHHVVLDGFELFKLQKQKDGSLCPESLKIMHRTISKLSNGALDSVAKIVTHNGNSFRKIRPTVMKIVKDHLPKYLAELDSENSKILLSGILTSPCSYQSDSVCLATPVSPMLLSSINEALAGLDEISQQAAIAINRKLIKKSCPPEFLHVSRTSSRSHLVNLIRKRCESMIAKLQEGKDLPKNFAKALSVMKLHQKLTLRSMDISQSEFFPFSRGTMSLQQDILNALWLLPKINTNEMKLLRSIMGQVSEVKMASFKAAVRKYLTECLFECDDGNLPDLALRAIGFLVGMSPTCQQVILTEERKEVEVDAVLDLSSCLRSFARCAIEEGLSDDEFSLESYSGSEDNDFVLTGSNYFGSRSEQHMDEGCCSNFTINNAEGSEYVGGAGHYGDNEAAASMKDPCLKDNVKMTRCFEEDLSEVCDDTASTAHKFIGQILKNMLTENEVADEISGCYLGGSSNSEDPRAPWTKLEGYWMVLSSETPIDERCEMTEADVAPNDHPRLAMTQSLENICYFILVIQLPICVAEHSSDARTSEGNKLLARFCASASLQVVACDLVNGSRFKRCTLLRRGRMAFHGSSRLMANNNPRGRLSGLRGDMKLSVVLLFSLVALQAALLGVPSAEASGLKVGYYNKKCRGVEDVVKGHIIRAIKKNPRVGAALVRLVFHDCFVRGCDGSVLLDKSAQNPNPEKEAKANIGLAAFDILEMIKADIEKKCPGVVSCSDILVYAARDATKILSKGHINYDVPAGRLDGFVSSASQAQTELPDSTFTAQQLIKSFALKNFDVEEMVILSGAHSIGMAHCSSFKGRLAAPADQINPAYRNLLNYKCGQSANPPVVNNVRDEDYTTVAKYMPGFKSRVRKIRDLFDNSYYHNNLARIVSFNSDWQLLTHTEARGHVHEYADNGTLWNEDFAASMVKLSMLPMPAGSKGGIRKKCSIVSY</sequence>
<dbReference type="PANTHER" id="PTHR36071">
    <property type="entry name" value="DNA DOUBLE-STRAND BREAK REPAIR PROTEIN"/>
    <property type="match status" value="1"/>
</dbReference>
<evidence type="ECO:0000256" key="6">
    <source>
        <dbReference type="ARBA" id="ARBA00022525"/>
    </source>
</evidence>
<feature type="binding site" evidence="20">
    <location>
        <position position="762"/>
    </location>
    <ligand>
        <name>Ca(2+)</name>
        <dbReference type="ChEBI" id="CHEBI:29108"/>
        <label>1</label>
    </ligand>
</feature>
<feature type="disulfide bond" evidence="22">
    <location>
        <begin position="894"/>
        <end position="920"/>
    </location>
</feature>
<evidence type="ECO:0000256" key="18">
    <source>
        <dbReference type="PIRSR" id="PIRSR600823-1"/>
    </source>
</evidence>
<evidence type="ECO:0000259" key="23">
    <source>
        <dbReference type="PROSITE" id="PS50873"/>
    </source>
</evidence>
<feature type="domain" description="Plant heme peroxidase family profile" evidence="23">
    <location>
        <begin position="717"/>
        <end position="1031"/>
    </location>
</feature>
<dbReference type="Gene3D" id="1.10.520.10">
    <property type="match status" value="1"/>
</dbReference>
<dbReference type="GO" id="GO:0020037">
    <property type="term" value="F:heme binding"/>
    <property type="evidence" value="ECO:0007669"/>
    <property type="project" value="InterPro"/>
</dbReference>
<evidence type="ECO:0000313" key="24">
    <source>
        <dbReference type="EMBL" id="KAK1620031.1"/>
    </source>
</evidence>
<feature type="binding site" evidence="20">
    <location>
        <position position="936"/>
    </location>
    <ligand>
        <name>Ca(2+)</name>
        <dbReference type="ChEBI" id="CHEBI:29108"/>
        <label>2</label>
    </ligand>
</feature>
<evidence type="ECO:0000256" key="8">
    <source>
        <dbReference type="ARBA" id="ARBA00022617"/>
    </source>
</evidence>
<evidence type="ECO:0000256" key="16">
    <source>
        <dbReference type="ARBA" id="ARBA00023283"/>
    </source>
</evidence>
<feature type="site" description="Transition state stabilizer" evidence="21">
    <location>
        <position position="754"/>
    </location>
</feature>
<name>A0AAD8VW45_LOLMU</name>
<dbReference type="PRINTS" id="PR00458">
    <property type="entry name" value="PEROXIDASE"/>
</dbReference>
<feature type="binding site" evidence="20">
    <location>
        <position position="959"/>
    </location>
    <ligand>
        <name>Ca(2+)</name>
        <dbReference type="ChEBI" id="CHEBI:29108"/>
        <label>2</label>
    </ligand>
</feature>